<dbReference type="STRING" id="1703345.A3860_29895"/>
<evidence type="ECO:0000313" key="7">
    <source>
        <dbReference type="EMBL" id="OQP61911.1"/>
    </source>
</evidence>
<keyword evidence="2" id="KW-0805">Transcription regulation</keyword>
<organism evidence="7 8">
    <name type="scientific">Niastella vici</name>
    <dbReference type="NCBI Taxonomy" id="1703345"/>
    <lineage>
        <taxon>Bacteria</taxon>
        <taxon>Pseudomonadati</taxon>
        <taxon>Bacteroidota</taxon>
        <taxon>Chitinophagia</taxon>
        <taxon>Chitinophagales</taxon>
        <taxon>Chitinophagaceae</taxon>
        <taxon>Niastella</taxon>
    </lineage>
</organism>
<feature type="domain" description="RNA polymerase sigma-70 region 2" evidence="5">
    <location>
        <begin position="27"/>
        <end position="95"/>
    </location>
</feature>
<reference evidence="7 8" key="1">
    <citation type="submission" date="2016-03" db="EMBL/GenBank/DDBJ databases">
        <title>Niastella vici sp. nov., isolated from farmland soil.</title>
        <authorList>
            <person name="Chen L."/>
            <person name="Wang D."/>
            <person name="Yang S."/>
            <person name="Wang G."/>
        </authorList>
    </citation>
    <scope>NUCLEOTIDE SEQUENCE [LARGE SCALE GENOMIC DNA]</scope>
    <source>
        <strain evidence="7 8">DJ57</strain>
    </source>
</reference>
<keyword evidence="8" id="KW-1185">Reference proteome</keyword>
<evidence type="ECO:0000259" key="5">
    <source>
        <dbReference type="Pfam" id="PF04542"/>
    </source>
</evidence>
<dbReference type="GO" id="GO:0003677">
    <property type="term" value="F:DNA binding"/>
    <property type="evidence" value="ECO:0007669"/>
    <property type="project" value="InterPro"/>
</dbReference>
<dbReference type="InterPro" id="IPR013324">
    <property type="entry name" value="RNA_pol_sigma_r3/r4-like"/>
</dbReference>
<keyword evidence="3" id="KW-0731">Sigma factor</keyword>
<dbReference type="SUPFAM" id="SSF88946">
    <property type="entry name" value="Sigma2 domain of RNA polymerase sigma factors"/>
    <property type="match status" value="1"/>
</dbReference>
<evidence type="ECO:0000256" key="3">
    <source>
        <dbReference type="ARBA" id="ARBA00023082"/>
    </source>
</evidence>
<protein>
    <submittedName>
        <fullName evidence="7">RNA polymerase subunit sigma-24</fullName>
    </submittedName>
</protein>
<dbReference type="GO" id="GO:0006352">
    <property type="term" value="P:DNA-templated transcription initiation"/>
    <property type="evidence" value="ECO:0007669"/>
    <property type="project" value="InterPro"/>
</dbReference>
<dbReference type="SUPFAM" id="SSF88659">
    <property type="entry name" value="Sigma3 and sigma4 domains of RNA polymerase sigma factors"/>
    <property type="match status" value="1"/>
</dbReference>
<evidence type="ECO:0000256" key="1">
    <source>
        <dbReference type="ARBA" id="ARBA00010641"/>
    </source>
</evidence>
<dbReference type="AlphaFoldDB" id="A0A1V9FUA9"/>
<dbReference type="Pfam" id="PF04542">
    <property type="entry name" value="Sigma70_r2"/>
    <property type="match status" value="1"/>
</dbReference>
<dbReference type="NCBIfam" id="TIGR02937">
    <property type="entry name" value="sigma70-ECF"/>
    <property type="match status" value="1"/>
</dbReference>
<name>A0A1V9FUA9_9BACT</name>
<dbReference type="PANTHER" id="PTHR43133">
    <property type="entry name" value="RNA POLYMERASE ECF-TYPE SIGMA FACTO"/>
    <property type="match status" value="1"/>
</dbReference>
<evidence type="ECO:0000256" key="4">
    <source>
        <dbReference type="ARBA" id="ARBA00023163"/>
    </source>
</evidence>
<dbReference type="GO" id="GO:0016987">
    <property type="term" value="F:sigma factor activity"/>
    <property type="evidence" value="ECO:0007669"/>
    <property type="project" value="UniProtKB-KW"/>
</dbReference>
<feature type="domain" description="RNA polymerase sigma factor 70 region 4 type 2" evidence="6">
    <location>
        <begin position="120"/>
        <end position="172"/>
    </location>
</feature>
<comment type="similarity">
    <text evidence="1">Belongs to the sigma-70 factor family. ECF subfamily.</text>
</comment>
<dbReference type="InterPro" id="IPR013325">
    <property type="entry name" value="RNA_pol_sigma_r2"/>
</dbReference>
<dbReference type="Proteomes" id="UP000192796">
    <property type="component" value="Unassembled WGS sequence"/>
</dbReference>
<dbReference type="InterPro" id="IPR013249">
    <property type="entry name" value="RNA_pol_sigma70_r4_t2"/>
</dbReference>
<dbReference type="Pfam" id="PF08281">
    <property type="entry name" value="Sigma70_r4_2"/>
    <property type="match status" value="1"/>
</dbReference>
<sequence length="180" mass="20566">MERKLEQDLHSIIADCTTGNRKAQEHLFRQMYPFAMSIAMRYSRDEQDAADILSHAFIKLFKSITSFDANKGSLHSWLKRIVINEALDHIKQRSRFCSEELDEVNDPGIPNSIIEKTDADQIMRLIKQLPPATHAVFTLFAIEGYGHKEIAQQLGISEGTSKWHLSEARKTLQQKLSGKN</sequence>
<evidence type="ECO:0000313" key="8">
    <source>
        <dbReference type="Proteomes" id="UP000192796"/>
    </source>
</evidence>
<dbReference type="Gene3D" id="1.10.1740.10">
    <property type="match status" value="1"/>
</dbReference>
<evidence type="ECO:0000256" key="2">
    <source>
        <dbReference type="ARBA" id="ARBA00023015"/>
    </source>
</evidence>
<evidence type="ECO:0000259" key="6">
    <source>
        <dbReference type="Pfam" id="PF08281"/>
    </source>
</evidence>
<dbReference type="InterPro" id="IPR007627">
    <property type="entry name" value="RNA_pol_sigma70_r2"/>
</dbReference>
<dbReference type="InterPro" id="IPR014284">
    <property type="entry name" value="RNA_pol_sigma-70_dom"/>
</dbReference>
<dbReference type="InterPro" id="IPR039425">
    <property type="entry name" value="RNA_pol_sigma-70-like"/>
</dbReference>
<comment type="caution">
    <text evidence="7">The sequence shown here is derived from an EMBL/GenBank/DDBJ whole genome shotgun (WGS) entry which is preliminary data.</text>
</comment>
<gene>
    <name evidence="7" type="ORF">A3860_29895</name>
</gene>
<dbReference type="EMBL" id="LVYD01000054">
    <property type="protein sequence ID" value="OQP61911.1"/>
    <property type="molecule type" value="Genomic_DNA"/>
</dbReference>
<dbReference type="InterPro" id="IPR036388">
    <property type="entry name" value="WH-like_DNA-bd_sf"/>
</dbReference>
<accession>A0A1V9FUA9</accession>
<keyword evidence="4" id="KW-0804">Transcription</keyword>
<dbReference type="CDD" id="cd06171">
    <property type="entry name" value="Sigma70_r4"/>
    <property type="match status" value="1"/>
</dbReference>
<proteinExistence type="inferred from homology"/>
<dbReference type="Gene3D" id="1.10.10.10">
    <property type="entry name" value="Winged helix-like DNA-binding domain superfamily/Winged helix DNA-binding domain"/>
    <property type="match status" value="1"/>
</dbReference>
<dbReference type="PANTHER" id="PTHR43133:SF46">
    <property type="entry name" value="RNA POLYMERASE SIGMA-70 FACTOR ECF SUBFAMILY"/>
    <property type="match status" value="1"/>
</dbReference>